<evidence type="ECO:0000256" key="1">
    <source>
        <dbReference type="SAM" id="Phobius"/>
    </source>
</evidence>
<keyword evidence="1" id="KW-1133">Transmembrane helix</keyword>
<evidence type="ECO:0008006" key="4">
    <source>
        <dbReference type="Google" id="ProtNLM"/>
    </source>
</evidence>
<protein>
    <recommendedName>
        <fullName evidence="4">ABC transporter permease</fullName>
    </recommendedName>
</protein>
<comment type="caution">
    <text evidence="2">The sequence shown here is derived from an EMBL/GenBank/DDBJ whole genome shotgun (WGS) entry which is preliminary data.</text>
</comment>
<feature type="transmembrane region" description="Helical" evidence="1">
    <location>
        <begin position="338"/>
        <end position="361"/>
    </location>
</feature>
<keyword evidence="3" id="KW-1185">Reference proteome</keyword>
<feature type="transmembrane region" description="Helical" evidence="1">
    <location>
        <begin position="296"/>
        <end position="317"/>
    </location>
</feature>
<name>A0ABV9M2B2_9ENTE</name>
<evidence type="ECO:0000313" key="3">
    <source>
        <dbReference type="Proteomes" id="UP001596026"/>
    </source>
</evidence>
<proteinExistence type="predicted"/>
<feature type="transmembrane region" description="Helical" evidence="1">
    <location>
        <begin position="214"/>
        <end position="246"/>
    </location>
</feature>
<feature type="transmembrane region" description="Helical" evidence="1">
    <location>
        <begin position="125"/>
        <end position="147"/>
    </location>
</feature>
<dbReference type="Proteomes" id="UP001596026">
    <property type="component" value="Unassembled WGS sequence"/>
</dbReference>
<keyword evidence="1" id="KW-0812">Transmembrane</keyword>
<reference evidence="3" key="1">
    <citation type="journal article" date="2019" name="Int. J. Syst. Evol. Microbiol.">
        <title>The Global Catalogue of Microorganisms (GCM) 10K type strain sequencing project: providing services to taxonomists for standard genome sequencing and annotation.</title>
        <authorList>
            <consortium name="The Broad Institute Genomics Platform"/>
            <consortium name="The Broad Institute Genome Sequencing Center for Infectious Disease"/>
            <person name="Wu L."/>
            <person name="Ma J."/>
        </authorList>
    </citation>
    <scope>NUCLEOTIDE SEQUENCE [LARGE SCALE GENOMIC DNA]</scope>
    <source>
        <strain evidence="3">CGMCC 1.19061</strain>
    </source>
</reference>
<sequence>MHTNLKKIFHTRYKAILLLITFGLFAVYMTSGISIVDGWNNQREWLYSKNFKKDFEDSTPGYTKGYDESGKEIAYQDIEEYRLEELTLFHNDFYTTETITSDTPFTPSTKYQAGQVYWNRYDHSYISMIPIFIFLLGFGLFFIDLKTNFNTLLFSLPFTKKQIFRGKLLYWAIPLMLAIGLGSIFNQLIVYLMIPAPYVNATLGQMLYAGLSHWIFTLLAFLIGSFLGVLLGNLVTGPLMIVAGLISLEPSNQFLNNLSNLFKFLKLDSINIFFSQLFGDFSAMAISSLGKTGSTLPTLIVFLLVTGIAFLLAEKIYQNISLENNGKVLTVPRYRKRFFVILAIFTTLYFTFGGVNLAFYYDYYDKLPFLELIFLPVTCIISSFVLTYYDEIFKFWNKRYLARMAKNISK</sequence>
<feature type="transmembrane region" description="Helical" evidence="1">
    <location>
        <begin position="367"/>
        <end position="389"/>
    </location>
</feature>
<keyword evidence="1" id="KW-0472">Membrane</keyword>
<gene>
    <name evidence="2" type="ORF">ACFO3L_01095</name>
</gene>
<feature type="transmembrane region" description="Helical" evidence="1">
    <location>
        <begin position="15"/>
        <end position="36"/>
    </location>
</feature>
<organism evidence="2 3">
    <name type="scientific">Enterococcus eurekensis</name>
    <dbReference type="NCBI Taxonomy" id="1159753"/>
    <lineage>
        <taxon>Bacteria</taxon>
        <taxon>Bacillati</taxon>
        <taxon>Bacillota</taxon>
        <taxon>Bacilli</taxon>
        <taxon>Lactobacillales</taxon>
        <taxon>Enterococcaceae</taxon>
        <taxon>Enterococcus</taxon>
    </lineage>
</organism>
<feature type="transmembrane region" description="Helical" evidence="1">
    <location>
        <begin position="168"/>
        <end position="194"/>
    </location>
</feature>
<accession>A0ABV9M2B2</accession>
<dbReference type="RefSeq" id="WP_379962983.1">
    <property type="nucleotide sequence ID" value="NZ_JBHSGT010000012.1"/>
</dbReference>
<dbReference type="EMBL" id="JBHSGT010000012">
    <property type="protein sequence ID" value="MFC4709241.1"/>
    <property type="molecule type" value="Genomic_DNA"/>
</dbReference>
<evidence type="ECO:0000313" key="2">
    <source>
        <dbReference type="EMBL" id="MFC4709241.1"/>
    </source>
</evidence>